<accession>A0A3P6NTH0</accession>
<name>A0A3P6NTH0_ANISI</name>
<dbReference type="Proteomes" id="UP000267096">
    <property type="component" value="Unassembled WGS sequence"/>
</dbReference>
<evidence type="ECO:0000313" key="1">
    <source>
        <dbReference type="EMBL" id="VDK24717.1"/>
    </source>
</evidence>
<organism evidence="1 2">
    <name type="scientific">Anisakis simplex</name>
    <name type="common">Herring worm</name>
    <dbReference type="NCBI Taxonomy" id="6269"/>
    <lineage>
        <taxon>Eukaryota</taxon>
        <taxon>Metazoa</taxon>
        <taxon>Ecdysozoa</taxon>
        <taxon>Nematoda</taxon>
        <taxon>Chromadorea</taxon>
        <taxon>Rhabditida</taxon>
        <taxon>Spirurina</taxon>
        <taxon>Ascaridomorpha</taxon>
        <taxon>Ascaridoidea</taxon>
        <taxon>Anisakidae</taxon>
        <taxon>Anisakis</taxon>
        <taxon>Anisakis simplex complex</taxon>
    </lineage>
</organism>
<evidence type="ECO:0000313" key="2">
    <source>
        <dbReference type="Proteomes" id="UP000267096"/>
    </source>
</evidence>
<keyword evidence="2" id="KW-1185">Reference proteome</keyword>
<dbReference type="EMBL" id="UYRR01009128">
    <property type="protein sequence ID" value="VDK24717.1"/>
    <property type="molecule type" value="Genomic_DNA"/>
</dbReference>
<proteinExistence type="predicted"/>
<reference evidence="1 2" key="1">
    <citation type="submission" date="2018-11" db="EMBL/GenBank/DDBJ databases">
        <authorList>
            <consortium name="Pathogen Informatics"/>
        </authorList>
    </citation>
    <scope>NUCLEOTIDE SEQUENCE [LARGE SCALE GENOMIC DNA]</scope>
</reference>
<dbReference type="AlphaFoldDB" id="A0A3P6NTH0"/>
<sequence>MINTSIHPINKSKRISIHVNNPERRVLVIVSLPNGTTTKPMALVIVSITVDVRVMRIAMIPKMLVRLNAVNMLVSSRFIGIPSFTV</sequence>
<protein>
    <submittedName>
        <fullName evidence="1">Uncharacterized protein</fullName>
    </submittedName>
</protein>
<gene>
    <name evidence="1" type="ORF">ASIM_LOCUS4915</name>
</gene>